<name>A0A918PJ00_9SPHN</name>
<keyword evidence="9 10" id="KW-0472">Membrane</keyword>
<keyword evidence="6 10" id="KW-0735">Signal-anchor</keyword>
<dbReference type="RefSeq" id="WP_189621957.1">
    <property type="nucleotide sequence ID" value="NZ_BMZA01000013.1"/>
</dbReference>
<gene>
    <name evidence="10 11" type="primary">ctaG</name>
    <name evidence="11" type="ORF">GCM10011614_28500</name>
</gene>
<keyword evidence="10" id="KW-0997">Cell inner membrane</keyword>
<evidence type="ECO:0000313" key="12">
    <source>
        <dbReference type="Proteomes" id="UP000648075"/>
    </source>
</evidence>
<dbReference type="InterPro" id="IPR023471">
    <property type="entry name" value="CtaG/Cox11_dom_sf"/>
</dbReference>
<dbReference type="InterPro" id="IPR007533">
    <property type="entry name" value="Cyt_c_oxidase_assmbl_CtaG"/>
</dbReference>
<comment type="function">
    <text evidence="1 10">Exerts its effect at some terminal stage of cytochrome c oxidase synthesis, probably by being involved in the insertion of the copper B into subunit I.</text>
</comment>
<dbReference type="Proteomes" id="UP000648075">
    <property type="component" value="Unassembled WGS sequence"/>
</dbReference>
<proteinExistence type="inferred from homology"/>
<organism evidence="11 12">
    <name type="scientific">Novosphingobium colocasiae</name>
    <dbReference type="NCBI Taxonomy" id="1256513"/>
    <lineage>
        <taxon>Bacteria</taxon>
        <taxon>Pseudomonadati</taxon>
        <taxon>Pseudomonadota</taxon>
        <taxon>Alphaproteobacteria</taxon>
        <taxon>Sphingomonadales</taxon>
        <taxon>Sphingomonadaceae</taxon>
        <taxon>Novosphingobium</taxon>
    </lineage>
</organism>
<sequence>MPVADAPARAPAPKANRKVALLALGGALAMLGMGFAAVPLYRIFCQATGFGGTTARATEQQAATVRDSGRTIAMRFDANVERGMPWQFKPLQNTDTVSIGVRDMALFWARNTSSHSITGTASFNVEPEQAGRFFNKIQCFCFTEQTLKPGEEVRMPVIYYVDPAILQDPDNKDVQEITLSYTFHVTAIDGKTLDRSKAGG</sequence>
<keyword evidence="5 10" id="KW-0812">Transmembrane</keyword>
<evidence type="ECO:0000256" key="5">
    <source>
        <dbReference type="ARBA" id="ARBA00022692"/>
    </source>
</evidence>
<dbReference type="PIRSF" id="PIRSF005413">
    <property type="entry name" value="COX11"/>
    <property type="match status" value="1"/>
</dbReference>
<comment type="subcellular location">
    <subcellularLocation>
        <location evidence="2 10">Cell inner membrane</location>
        <topology evidence="2 10">Single-pass type II membrane protein</topology>
        <orientation evidence="2 10">Periplasmic side</orientation>
    </subcellularLocation>
</comment>
<feature type="topological domain" description="Cytoplasmic" evidence="10">
    <location>
        <begin position="1"/>
        <end position="15"/>
    </location>
</feature>
<keyword evidence="12" id="KW-1185">Reference proteome</keyword>
<comment type="caution">
    <text evidence="11">The sequence shown here is derived from an EMBL/GenBank/DDBJ whole genome shotgun (WGS) entry which is preliminary data.</text>
</comment>
<dbReference type="AlphaFoldDB" id="A0A918PJ00"/>
<evidence type="ECO:0000256" key="3">
    <source>
        <dbReference type="ARBA" id="ARBA00009620"/>
    </source>
</evidence>
<dbReference type="FunFam" id="2.60.370.10:FF:000001">
    <property type="entry name" value="COX11 cytochrome c oxidase assembly homolog"/>
    <property type="match status" value="1"/>
</dbReference>
<dbReference type="GO" id="GO:0008535">
    <property type="term" value="P:respiratory chain complex IV assembly"/>
    <property type="evidence" value="ECO:0007669"/>
    <property type="project" value="UniProtKB-UniRule"/>
</dbReference>
<dbReference type="EMBL" id="BMZA01000013">
    <property type="protein sequence ID" value="GGZ11863.1"/>
    <property type="molecule type" value="Genomic_DNA"/>
</dbReference>
<dbReference type="GO" id="GO:0005886">
    <property type="term" value="C:plasma membrane"/>
    <property type="evidence" value="ECO:0007669"/>
    <property type="project" value="UniProtKB-SubCell"/>
</dbReference>
<keyword evidence="8 10" id="KW-0186">Copper</keyword>
<evidence type="ECO:0000256" key="9">
    <source>
        <dbReference type="ARBA" id="ARBA00023136"/>
    </source>
</evidence>
<reference evidence="11" key="1">
    <citation type="journal article" date="2014" name="Int. J. Syst. Evol. Microbiol.">
        <title>Complete genome sequence of Corynebacterium casei LMG S-19264T (=DSM 44701T), isolated from a smear-ripened cheese.</title>
        <authorList>
            <consortium name="US DOE Joint Genome Institute (JGI-PGF)"/>
            <person name="Walter F."/>
            <person name="Albersmeier A."/>
            <person name="Kalinowski J."/>
            <person name="Ruckert C."/>
        </authorList>
    </citation>
    <scope>NUCLEOTIDE SEQUENCE</scope>
    <source>
        <strain evidence="11">KCTC 32255</strain>
    </source>
</reference>
<evidence type="ECO:0000256" key="7">
    <source>
        <dbReference type="ARBA" id="ARBA00022989"/>
    </source>
</evidence>
<evidence type="ECO:0000256" key="4">
    <source>
        <dbReference type="ARBA" id="ARBA00015384"/>
    </source>
</evidence>
<evidence type="ECO:0000256" key="8">
    <source>
        <dbReference type="ARBA" id="ARBA00023008"/>
    </source>
</evidence>
<dbReference type="Pfam" id="PF04442">
    <property type="entry name" value="CtaG_Cox11"/>
    <property type="match status" value="1"/>
</dbReference>
<evidence type="ECO:0000256" key="10">
    <source>
        <dbReference type="HAMAP-Rule" id="MF_00155"/>
    </source>
</evidence>
<evidence type="ECO:0000313" key="11">
    <source>
        <dbReference type="EMBL" id="GGZ11863.1"/>
    </source>
</evidence>
<dbReference type="HAMAP" id="MF_00155">
    <property type="entry name" value="CtaG"/>
    <property type="match status" value="1"/>
</dbReference>
<evidence type="ECO:0000256" key="2">
    <source>
        <dbReference type="ARBA" id="ARBA00004382"/>
    </source>
</evidence>
<keyword evidence="10" id="KW-1003">Cell membrane</keyword>
<dbReference type="PANTHER" id="PTHR21320:SF3">
    <property type="entry name" value="CYTOCHROME C OXIDASE ASSEMBLY PROTEIN COX11, MITOCHONDRIAL-RELATED"/>
    <property type="match status" value="1"/>
</dbReference>
<keyword evidence="7 10" id="KW-1133">Transmembrane helix</keyword>
<reference evidence="11" key="2">
    <citation type="submission" date="2020-09" db="EMBL/GenBank/DDBJ databases">
        <authorList>
            <person name="Sun Q."/>
            <person name="Kim S."/>
        </authorList>
    </citation>
    <scope>NUCLEOTIDE SEQUENCE</scope>
    <source>
        <strain evidence="11">KCTC 32255</strain>
    </source>
</reference>
<dbReference type="PANTHER" id="PTHR21320">
    <property type="entry name" value="CYTOCHROME C OXIDASE ASSEMBLY PROTEIN COX11-RELATED"/>
    <property type="match status" value="1"/>
</dbReference>
<protein>
    <recommendedName>
        <fullName evidence="4 10">Cytochrome c oxidase assembly protein CtaG</fullName>
    </recommendedName>
</protein>
<dbReference type="GO" id="GO:0005507">
    <property type="term" value="F:copper ion binding"/>
    <property type="evidence" value="ECO:0007669"/>
    <property type="project" value="InterPro"/>
</dbReference>
<dbReference type="NCBIfam" id="NF003465">
    <property type="entry name" value="PRK05089.1"/>
    <property type="match status" value="1"/>
</dbReference>
<feature type="topological domain" description="Periplasmic" evidence="10">
    <location>
        <begin position="38"/>
        <end position="200"/>
    </location>
</feature>
<dbReference type="SUPFAM" id="SSF110111">
    <property type="entry name" value="Ctag/Cox11"/>
    <property type="match status" value="1"/>
</dbReference>
<evidence type="ECO:0000256" key="6">
    <source>
        <dbReference type="ARBA" id="ARBA00022968"/>
    </source>
</evidence>
<comment type="similarity">
    <text evidence="3 10">Belongs to the COX11/CtaG family.</text>
</comment>
<dbReference type="Gene3D" id="2.60.370.10">
    <property type="entry name" value="Ctag/Cox11"/>
    <property type="match status" value="1"/>
</dbReference>
<accession>A0A918PJ00</accession>
<evidence type="ECO:0000256" key="1">
    <source>
        <dbReference type="ARBA" id="ARBA00004007"/>
    </source>
</evidence>